<dbReference type="InterPro" id="IPR003646">
    <property type="entry name" value="SH3-like_bac-type"/>
</dbReference>
<dbReference type="Proteomes" id="UP001314903">
    <property type="component" value="Unassembled WGS sequence"/>
</dbReference>
<evidence type="ECO:0000313" key="3">
    <source>
        <dbReference type="EMBL" id="MBP2026713.1"/>
    </source>
</evidence>
<dbReference type="SMART" id="SM00287">
    <property type="entry name" value="SH3b"/>
    <property type="match status" value="1"/>
</dbReference>
<dbReference type="SMART" id="SM00644">
    <property type="entry name" value="Ami_2"/>
    <property type="match status" value="1"/>
</dbReference>
<dbReference type="PANTHER" id="PTHR11022">
    <property type="entry name" value="PEPTIDOGLYCAN RECOGNITION PROTEIN"/>
    <property type="match status" value="1"/>
</dbReference>
<dbReference type="Gene3D" id="2.30.30.40">
    <property type="entry name" value="SH3 Domains"/>
    <property type="match status" value="1"/>
</dbReference>
<dbReference type="CDD" id="cd06583">
    <property type="entry name" value="PGRP"/>
    <property type="match status" value="1"/>
</dbReference>
<dbReference type="SMART" id="SM00701">
    <property type="entry name" value="PGRP"/>
    <property type="match status" value="1"/>
</dbReference>
<dbReference type="Pfam" id="PF01510">
    <property type="entry name" value="Amidase_2"/>
    <property type="match status" value="1"/>
</dbReference>
<evidence type="ECO:0000259" key="2">
    <source>
        <dbReference type="PROSITE" id="PS51781"/>
    </source>
</evidence>
<comment type="similarity">
    <text evidence="1">Belongs to the N-acetylmuramoyl-L-alanine amidase 2 family.</text>
</comment>
<dbReference type="InterPro" id="IPR002502">
    <property type="entry name" value="Amidase_domain"/>
</dbReference>
<evidence type="ECO:0000256" key="1">
    <source>
        <dbReference type="ARBA" id="ARBA00007553"/>
    </source>
</evidence>
<name>A0ABS4KFZ4_9FIRM</name>
<dbReference type="InterPro" id="IPR036505">
    <property type="entry name" value="Amidase/PGRP_sf"/>
</dbReference>
<dbReference type="PROSITE" id="PS51781">
    <property type="entry name" value="SH3B"/>
    <property type="match status" value="1"/>
</dbReference>
<dbReference type="Gene3D" id="3.40.80.10">
    <property type="entry name" value="Peptidoglycan recognition protein-like"/>
    <property type="match status" value="1"/>
</dbReference>
<accession>A0ABS4KFZ4</accession>
<dbReference type="EMBL" id="JAGGLI010000003">
    <property type="protein sequence ID" value="MBP2026713.1"/>
    <property type="molecule type" value="Genomic_DNA"/>
</dbReference>
<dbReference type="RefSeq" id="WP_209659015.1">
    <property type="nucleotide sequence ID" value="NZ_JAGGLI010000003.1"/>
</dbReference>
<reference evidence="3 4" key="1">
    <citation type="submission" date="2021-03" db="EMBL/GenBank/DDBJ databases">
        <title>Genomic Encyclopedia of Type Strains, Phase IV (KMG-IV): sequencing the most valuable type-strain genomes for metagenomic binning, comparative biology and taxonomic classification.</title>
        <authorList>
            <person name="Goeker M."/>
        </authorList>
    </citation>
    <scope>NUCLEOTIDE SEQUENCE [LARGE SCALE GENOMIC DNA]</scope>
    <source>
        <strain evidence="3 4">DSM 27512</strain>
    </source>
</reference>
<feature type="domain" description="SH3b" evidence="2">
    <location>
        <begin position="147"/>
        <end position="213"/>
    </location>
</feature>
<organism evidence="3 4">
    <name type="scientific">Acetoanaerobium pronyense</name>
    <dbReference type="NCBI Taxonomy" id="1482736"/>
    <lineage>
        <taxon>Bacteria</taxon>
        <taxon>Bacillati</taxon>
        <taxon>Bacillota</taxon>
        <taxon>Clostridia</taxon>
        <taxon>Peptostreptococcales</taxon>
        <taxon>Filifactoraceae</taxon>
        <taxon>Acetoanaerobium</taxon>
    </lineage>
</organism>
<comment type="caution">
    <text evidence="3">The sequence shown here is derived from an EMBL/GenBank/DDBJ whole genome shotgun (WGS) entry which is preliminary data.</text>
</comment>
<dbReference type="InterPro" id="IPR015510">
    <property type="entry name" value="PGRP"/>
</dbReference>
<keyword evidence="4" id="KW-1185">Reference proteome</keyword>
<protein>
    <recommendedName>
        <fullName evidence="2">SH3b domain-containing protein</fullName>
    </recommendedName>
</protein>
<sequence>MRRIDKIILHHSLTKDQKVVDFHAIRNYHINTNKWRDIGYHYVVELVGDNYVIFNGRGEHEAGVHTAGQNANSIGICLVGNFDVTVPPDAQIDKLVELIKDIYSRCGILPIHGHNEYSTKSCPGRLFPMEKVKDLASGKSQSTQILNQVGIVNASPHLNVREGAGVNFQKIGELPNGTEVKVVGQKDNWLEIEYGTAFVHRDFVKLNDKKDEVIDMKKFEYEVQGITHIGLMSIKRTTQM</sequence>
<dbReference type="SUPFAM" id="SSF55846">
    <property type="entry name" value="N-acetylmuramoyl-L-alanine amidase-like"/>
    <property type="match status" value="1"/>
</dbReference>
<evidence type="ECO:0000313" key="4">
    <source>
        <dbReference type="Proteomes" id="UP001314903"/>
    </source>
</evidence>
<gene>
    <name evidence="3" type="ORF">J2Z35_000502</name>
</gene>
<proteinExistence type="inferred from homology"/>
<dbReference type="PANTHER" id="PTHR11022:SF41">
    <property type="entry name" value="PEPTIDOGLYCAN-RECOGNITION PROTEIN LC-RELATED"/>
    <property type="match status" value="1"/>
</dbReference>
<dbReference type="Pfam" id="PF08239">
    <property type="entry name" value="SH3_3"/>
    <property type="match status" value="1"/>
</dbReference>
<dbReference type="InterPro" id="IPR006619">
    <property type="entry name" value="PGRP_domain_met/bac"/>
</dbReference>